<dbReference type="AlphaFoldDB" id="A0A1L7WH51"/>
<organism evidence="1 2">
    <name type="scientific">Phialocephala subalpina</name>
    <dbReference type="NCBI Taxonomy" id="576137"/>
    <lineage>
        <taxon>Eukaryota</taxon>
        <taxon>Fungi</taxon>
        <taxon>Dikarya</taxon>
        <taxon>Ascomycota</taxon>
        <taxon>Pezizomycotina</taxon>
        <taxon>Leotiomycetes</taxon>
        <taxon>Helotiales</taxon>
        <taxon>Mollisiaceae</taxon>
        <taxon>Phialocephala</taxon>
        <taxon>Phialocephala fortinii species complex</taxon>
    </lineage>
</organism>
<evidence type="ECO:0000313" key="2">
    <source>
        <dbReference type="Proteomes" id="UP000184330"/>
    </source>
</evidence>
<proteinExistence type="predicted"/>
<reference evidence="1 2" key="1">
    <citation type="submission" date="2016-03" db="EMBL/GenBank/DDBJ databases">
        <authorList>
            <person name="Ploux O."/>
        </authorList>
    </citation>
    <scope>NUCLEOTIDE SEQUENCE [LARGE SCALE GENOMIC DNA]</scope>
    <source>
        <strain evidence="1 2">UAMH 11012</strain>
    </source>
</reference>
<accession>A0A1L7WH51</accession>
<sequence>MSASREVPLIISQPTPTFLGLVEKAARDTHDKTISAKEKLVKLDFTSSCEDVHNEFKRSYLDKIEPGSSTATILDPNKIKSWWQPTPWVLTGGSFRIPSKISAVAIPLVKVGNPRIEYYDSRGVTSSVDWNVGSVIYLAGDASLITDGRGNTSFIFVMFTMNT</sequence>
<dbReference type="EMBL" id="FJOG01000002">
    <property type="protein sequence ID" value="CZR52104.1"/>
    <property type="molecule type" value="Genomic_DNA"/>
</dbReference>
<gene>
    <name evidence="1" type="ORF">PAC_01981</name>
</gene>
<name>A0A1L7WH51_9HELO</name>
<dbReference type="Proteomes" id="UP000184330">
    <property type="component" value="Unassembled WGS sequence"/>
</dbReference>
<keyword evidence="2" id="KW-1185">Reference proteome</keyword>
<dbReference type="OrthoDB" id="3492035at2759"/>
<protein>
    <submittedName>
        <fullName evidence="1">Uncharacterized protein</fullName>
    </submittedName>
</protein>
<evidence type="ECO:0000313" key="1">
    <source>
        <dbReference type="EMBL" id="CZR52104.1"/>
    </source>
</evidence>